<reference evidence="2 3" key="1">
    <citation type="submission" date="2016-02" db="EMBL/GenBank/DDBJ databases">
        <title>Genome analysis of coral dinoflagellate symbionts highlights evolutionary adaptations to a symbiotic lifestyle.</title>
        <authorList>
            <person name="Aranda M."/>
            <person name="Li Y."/>
            <person name="Liew Y.J."/>
            <person name="Baumgarten S."/>
            <person name="Simakov O."/>
            <person name="Wilson M."/>
            <person name="Piel J."/>
            <person name="Ashoor H."/>
            <person name="Bougouffa S."/>
            <person name="Bajic V.B."/>
            <person name="Ryu T."/>
            <person name="Ravasi T."/>
            <person name="Bayer T."/>
            <person name="Micklem G."/>
            <person name="Kim H."/>
            <person name="Bhak J."/>
            <person name="Lajeunesse T.C."/>
            <person name="Voolstra C.R."/>
        </authorList>
    </citation>
    <scope>NUCLEOTIDE SEQUENCE [LARGE SCALE GENOMIC DNA]</scope>
    <source>
        <strain evidence="2 3">CCMP2467</strain>
    </source>
</reference>
<feature type="compositionally biased region" description="Basic and acidic residues" evidence="1">
    <location>
        <begin position="107"/>
        <end position="118"/>
    </location>
</feature>
<feature type="compositionally biased region" description="Basic and acidic residues" evidence="1">
    <location>
        <begin position="16"/>
        <end position="34"/>
    </location>
</feature>
<comment type="caution">
    <text evidence="2">The sequence shown here is derived from an EMBL/GenBank/DDBJ whole genome shotgun (WGS) entry which is preliminary data.</text>
</comment>
<dbReference type="AlphaFoldDB" id="A0A1Q9C2K3"/>
<dbReference type="OrthoDB" id="433920at2759"/>
<dbReference type="Proteomes" id="UP000186817">
    <property type="component" value="Unassembled WGS sequence"/>
</dbReference>
<dbReference type="EMBL" id="LSRX01001837">
    <property type="protein sequence ID" value="OLP77137.1"/>
    <property type="molecule type" value="Genomic_DNA"/>
</dbReference>
<feature type="region of interest" description="Disordered" evidence="1">
    <location>
        <begin position="1"/>
        <end position="36"/>
    </location>
</feature>
<evidence type="ECO:0000313" key="2">
    <source>
        <dbReference type="EMBL" id="OLP77137.1"/>
    </source>
</evidence>
<feature type="region of interest" description="Disordered" evidence="1">
    <location>
        <begin position="99"/>
        <end position="121"/>
    </location>
</feature>
<accession>A0A1Q9C2K3</accession>
<evidence type="ECO:0000313" key="3">
    <source>
        <dbReference type="Proteomes" id="UP000186817"/>
    </source>
</evidence>
<gene>
    <name evidence="2" type="ORF">AK812_SmicGene42839</name>
</gene>
<sequence length="137" mass="14956">MSTSTTPGPGAYEIPRLFDAKKQDSEAASHRDPSQPRVISAALAIVDPTAGPKPSEEDFVLLRPLPYEPVPWDGENHRQRSFIYKGSVFVVPMLAFHSKSEGAPPKSEGKEQKEDVRQGKGWKVVKSKVVGGAMKAE</sequence>
<organism evidence="2 3">
    <name type="scientific">Symbiodinium microadriaticum</name>
    <name type="common">Dinoflagellate</name>
    <name type="synonym">Zooxanthella microadriatica</name>
    <dbReference type="NCBI Taxonomy" id="2951"/>
    <lineage>
        <taxon>Eukaryota</taxon>
        <taxon>Sar</taxon>
        <taxon>Alveolata</taxon>
        <taxon>Dinophyceae</taxon>
        <taxon>Suessiales</taxon>
        <taxon>Symbiodiniaceae</taxon>
        <taxon>Symbiodinium</taxon>
    </lineage>
</organism>
<keyword evidence="3" id="KW-1185">Reference proteome</keyword>
<protein>
    <submittedName>
        <fullName evidence="2">Uncharacterized protein</fullName>
    </submittedName>
</protein>
<name>A0A1Q9C2K3_SYMMI</name>
<proteinExistence type="predicted"/>
<evidence type="ECO:0000256" key="1">
    <source>
        <dbReference type="SAM" id="MobiDB-lite"/>
    </source>
</evidence>